<keyword evidence="1" id="KW-0812">Transmembrane</keyword>
<keyword evidence="1" id="KW-0472">Membrane</keyword>
<sequence>MARATAQMGTTLRGLLMVAGGLCIVLGVAVVFLWHSSLVDLTGAPELVGFLVFRGAEAALIWGGAWACVRGWNGGPEVRQG</sequence>
<proteinExistence type="predicted"/>
<name>A0ABV9ZSJ1_9ACTN</name>
<dbReference type="Proteomes" id="UP001596222">
    <property type="component" value="Unassembled WGS sequence"/>
</dbReference>
<evidence type="ECO:0000256" key="1">
    <source>
        <dbReference type="SAM" id="Phobius"/>
    </source>
</evidence>
<evidence type="ECO:0000313" key="3">
    <source>
        <dbReference type="Proteomes" id="UP001596222"/>
    </source>
</evidence>
<comment type="caution">
    <text evidence="2">The sequence shown here is derived from an EMBL/GenBank/DDBJ whole genome shotgun (WGS) entry which is preliminary data.</text>
</comment>
<reference evidence="3" key="1">
    <citation type="journal article" date="2019" name="Int. J. Syst. Evol. Microbiol.">
        <title>The Global Catalogue of Microorganisms (GCM) 10K type strain sequencing project: providing services to taxonomists for standard genome sequencing and annotation.</title>
        <authorList>
            <consortium name="The Broad Institute Genomics Platform"/>
            <consortium name="The Broad Institute Genome Sequencing Center for Infectious Disease"/>
            <person name="Wu L."/>
            <person name="Ma J."/>
        </authorList>
    </citation>
    <scope>NUCLEOTIDE SEQUENCE [LARGE SCALE GENOMIC DNA]</scope>
    <source>
        <strain evidence="3">CGMCC 4.1641</strain>
    </source>
</reference>
<feature type="transmembrane region" description="Helical" evidence="1">
    <location>
        <begin position="12"/>
        <end position="35"/>
    </location>
</feature>
<protein>
    <submittedName>
        <fullName evidence="2">Uncharacterized protein</fullName>
    </submittedName>
</protein>
<dbReference type="RefSeq" id="WP_382036844.1">
    <property type="nucleotide sequence ID" value="NZ_JBHSKJ010000002.1"/>
</dbReference>
<feature type="transmembrane region" description="Helical" evidence="1">
    <location>
        <begin position="47"/>
        <end position="69"/>
    </location>
</feature>
<keyword evidence="1" id="KW-1133">Transmembrane helix</keyword>
<gene>
    <name evidence="2" type="ORF">ACFPP6_02975</name>
</gene>
<evidence type="ECO:0000313" key="2">
    <source>
        <dbReference type="EMBL" id="MFC5143656.1"/>
    </source>
</evidence>
<accession>A0ABV9ZSJ1</accession>
<dbReference type="EMBL" id="JBHSKJ010000002">
    <property type="protein sequence ID" value="MFC5143656.1"/>
    <property type="molecule type" value="Genomic_DNA"/>
</dbReference>
<keyword evidence="3" id="KW-1185">Reference proteome</keyword>
<organism evidence="2 3">
    <name type="scientific">Streptomyces aureoversilis</name>
    <dbReference type="NCBI Taxonomy" id="67277"/>
    <lineage>
        <taxon>Bacteria</taxon>
        <taxon>Bacillati</taxon>
        <taxon>Actinomycetota</taxon>
        <taxon>Actinomycetes</taxon>
        <taxon>Kitasatosporales</taxon>
        <taxon>Streptomycetaceae</taxon>
        <taxon>Streptomyces</taxon>
    </lineage>
</organism>